<dbReference type="EMBL" id="JZBS01003957">
    <property type="protein sequence ID" value="KKK12841.1"/>
    <property type="molecule type" value="Genomic_DNA"/>
</dbReference>
<gene>
    <name evidence="4" type="ORF">ARAM_001184</name>
</gene>
<dbReference type="GO" id="GO:0005634">
    <property type="term" value="C:nucleus"/>
    <property type="evidence" value="ECO:0007669"/>
    <property type="project" value="TreeGrafter"/>
</dbReference>
<feature type="domain" description="NmrA-like" evidence="3">
    <location>
        <begin position="4"/>
        <end position="288"/>
    </location>
</feature>
<dbReference type="SUPFAM" id="SSF51735">
    <property type="entry name" value="NAD(P)-binding Rossmann-fold domains"/>
    <property type="match status" value="1"/>
</dbReference>
<keyword evidence="5" id="KW-1185">Reference proteome</keyword>
<dbReference type="PANTHER" id="PTHR42748">
    <property type="entry name" value="NITROGEN METABOLITE REPRESSION PROTEIN NMRA FAMILY MEMBER"/>
    <property type="match status" value="1"/>
</dbReference>
<evidence type="ECO:0000256" key="2">
    <source>
        <dbReference type="ARBA" id="ARBA00022857"/>
    </source>
</evidence>
<dbReference type="Pfam" id="PF05368">
    <property type="entry name" value="NmrA"/>
    <property type="match status" value="1"/>
</dbReference>
<dbReference type="PANTHER" id="PTHR42748:SF29">
    <property type="entry name" value="NMRA-LIKE DOMAIN-CONTAINING PROTEIN"/>
    <property type="match status" value="1"/>
</dbReference>
<dbReference type="OrthoDB" id="3358371at2759"/>
<dbReference type="InterPro" id="IPR051164">
    <property type="entry name" value="NmrA-like_oxidored"/>
</dbReference>
<organism evidence="4 5">
    <name type="scientific">Aspergillus rambellii</name>
    <dbReference type="NCBI Taxonomy" id="308745"/>
    <lineage>
        <taxon>Eukaryota</taxon>
        <taxon>Fungi</taxon>
        <taxon>Dikarya</taxon>
        <taxon>Ascomycota</taxon>
        <taxon>Pezizomycotina</taxon>
        <taxon>Eurotiomycetes</taxon>
        <taxon>Eurotiomycetidae</taxon>
        <taxon>Eurotiales</taxon>
        <taxon>Aspergillaceae</taxon>
        <taxon>Aspergillus</taxon>
        <taxon>Aspergillus subgen. Nidulantes</taxon>
    </lineage>
</organism>
<dbReference type="InterPro" id="IPR008030">
    <property type="entry name" value="NmrA-like"/>
</dbReference>
<reference evidence="4 5" key="1">
    <citation type="submission" date="2015-02" db="EMBL/GenBank/DDBJ databases">
        <title>Draft Genome Sequences of Two Closely-Related Aflatoxigenic Aspergillus Species Obtained from the Cote d'Ivoire.</title>
        <authorList>
            <person name="Moore G.G."/>
            <person name="Beltz S.B."/>
            <person name="Mack B.M."/>
        </authorList>
    </citation>
    <scope>NUCLEOTIDE SEQUENCE [LARGE SCALE GENOMIC DNA]</scope>
    <source>
        <strain evidence="4 5">SRRC1468</strain>
    </source>
</reference>
<sequence length="334" mass="36633">MSPHKLIVVIGATGNQGSSVVRTFLNLPNWNVRAVTRNPSSPAAQQLASFGADVVQADLADLDSLRVAFQGAHAVFVNTDFWGPYRSNPDPARRDGREAFDVEVQHGRNAAIAAAGVASLERFVYSALGPMTRASKGKYSRSFHWDSKAAIVDFIEGQQPDLAKKTSLIYLGAYATNPLFTPAWNPESGKYRFQVPLTGEVEMGFIDAAESTGPFVQALIEAEAPGTKLLAYDSMFRIGQLAGLWSKVTGKPAELESVTPDFMHQQFGIPWEVLEGPRFIEEYGYMGGVGGYIVPSQLKARVNTKPFEQWLAEQDWDRILDSGRTELASMKVQK</sequence>
<name>A0A0F8UPS8_9EURO</name>
<dbReference type="InterPro" id="IPR036291">
    <property type="entry name" value="NAD(P)-bd_dom_sf"/>
</dbReference>
<evidence type="ECO:0000256" key="1">
    <source>
        <dbReference type="ARBA" id="ARBA00006328"/>
    </source>
</evidence>
<evidence type="ECO:0000313" key="4">
    <source>
        <dbReference type="EMBL" id="KKK12841.1"/>
    </source>
</evidence>
<evidence type="ECO:0000259" key="3">
    <source>
        <dbReference type="Pfam" id="PF05368"/>
    </source>
</evidence>
<comment type="similarity">
    <text evidence="1">Belongs to the NmrA-type oxidoreductase family.</text>
</comment>
<dbReference type="Gene3D" id="3.40.50.720">
    <property type="entry name" value="NAD(P)-binding Rossmann-like Domain"/>
    <property type="match status" value="1"/>
</dbReference>
<dbReference type="Gene3D" id="3.90.25.10">
    <property type="entry name" value="UDP-galactose 4-epimerase, domain 1"/>
    <property type="match status" value="1"/>
</dbReference>
<protein>
    <recommendedName>
        <fullName evidence="3">NmrA-like domain-containing protein</fullName>
    </recommendedName>
</protein>
<accession>A0A0F8UPS8</accession>
<comment type="caution">
    <text evidence="4">The sequence shown here is derived from an EMBL/GenBank/DDBJ whole genome shotgun (WGS) entry which is preliminary data.</text>
</comment>
<dbReference type="Proteomes" id="UP000034291">
    <property type="component" value="Unassembled WGS sequence"/>
</dbReference>
<dbReference type="STRING" id="308745.A0A0F8UPS8"/>
<evidence type="ECO:0000313" key="5">
    <source>
        <dbReference type="Proteomes" id="UP000034291"/>
    </source>
</evidence>
<proteinExistence type="inferred from homology"/>
<dbReference type="AlphaFoldDB" id="A0A0F8UPS8"/>
<keyword evidence="2" id="KW-0521">NADP</keyword>